<dbReference type="PANTHER" id="PTHR11604:SF0">
    <property type="entry name" value="PROFILIN"/>
    <property type="match status" value="1"/>
</dbReference>
<dbReference type="InterPro" id="IPR005455">
    <property type="entry name" value="PFN_euk"/>
</dbReference>
<dbReference type="PRINTS" id="PR00392">
    <property type="entry name" value="PROFILIN"/>
</dbReference>
<dbReference type="EnsemblPlants" id="Pp3c21_4950V3.2">
    <property type="protein sequence ID" value="Pp3c21_4950V3.2"/>
    <property type="gene ID" value="Pp3c21_4950"/>
</dbReference>
<gene>
    <name evidence="7" type="primary">LOC112273944</name>
</gene>
<dbReference type="Gramene" id="Pp3c21_4950V3.2">
    <property type="protein sequence ID" value="Pp3c21_4950V3.2"/>
    <property type="gene ID" value="Pp3c21_4950"/>
</dbReference>
<dbReference type="AlphaFoldDB" id="A0A7I4C6I7"/>
<reference evidence="7 8" key="2">
    <citation type="journal article" date="2018" name="Plant J.">
        <title>The Physcomitrella patens chromosome-scale assembly reveals moss genome structure and evolution.</title>
        <authorList>
            <person name="Lang D."/>
            <person name="Ullrich K.K."/>
            <person name="Murat F."/>
            <person name="Fuchs J."/>
            <person name="Jenkins J."/>
            <person name="Haas F.B."/>
            <person name="Piednoel M."/>
            <person name="Gundlach H."/>
            <person name="Van Bel M."/>
            <person name="Meyberg R."/>
            <person name="Vives C."/>
            <person name="Morata J."/>
            <person name="Symeonidi A."/>
            <person name="Hiss M."/>
            <person name="Muchero W."/>
            <person name="Kamisugi Y."/>
            <person name="Saleh O."/>
            <person name="Blanc G."/>
            <person name="Decker E.L."/>
            <person name="van Gessel N."/>
            <person name="Grimwood J."/>
            <person name="Hayes R.D."/>
            <person name="Graham S.W."/>
            <person name="Gunter L.E."/>
            <person name="McDaniel S.F."/>
            <person name="Hoernstein S.N.W."/>
            <person name="Larsson A."/>
            <person name="Li F.W."/>
            <person name="Perroud P.F."/>
            <person name="Phillips J."/>
            <person name="Ranjan P."/>
            <person name="Rokshar D.S."/>
            <person name="Rothfels C.J."/>
            <person name="Schneider L."/>
            <person name="Shu S."/>
            <person name="Stevenson D.W."/>
            <person name="Thummler F."/>
            <person name="Tillich M."/>
            <person name="Villarreal Aguilar J.C."/>
            <person name="Widiez T."/>
            <person name="Wong G.K."/>
            <person name="Wymore A."/>
            <person name="Zhang Y."/>
            <person name="Zimmer A.D."/>
            <person name="Quatrano R.S."/>
            <person name="Mayer K.F.X."/>
            <person name="Goodstein D."/>
            <person name="Casacuberta J.M."/>
            <person name="Vandepoele K."/>
            <person name="Reski R."/>
            <person name="Cuming A.C."/>
            <person name="Tuskan G.A."/>
            <person name="Maumus F."/>
            <person name="Salse J."/>
            <person name="Schmutz J."/>
            <person name="Rensing S.A."/>
        </authorList>
    </citation>
    <scope>NUCLEOTIDE SEQUENCE [LARGE SCALE GENOMIC DNA]</scope>
    <source>
        <strain evidence="7 8">cv. Gransden 2004</strain>
    </source>
</reference>
<name>A0A7I4C6I7_PHYPA</name>
<dbReference type="GO" id="GO:0003779">
    <property type="term" value="F:actin binding"/>
    <property type="evidence" value="ECO:0007669"/>
    <property type="project" value="UniProtKB-KW"/>
</dbReference>
<keyword evidence="5" id="KW-0206">Cytoskeleton</keyword>
<evidence type="ECO:0000313" key="7">
    <source>
        <dbReference type="EnsemblPlants" id="Pp3c21_4900V3.6"/>
    </source>
</evidence>
<comment type="subcellular location">
    <subcellularLocation>
        <location evidence="1">Cytoplasm</location>
        <location evidence="1">Cytoskeleton</location>
    </subcellularLocation>
</comment>
<evidence type="ECO:0000256" key="5">
    <source>
        <dbReference type="ARBA" id="ARBA00023212"/>
    </source>
</evidence>
<dbReference type="Gramene" id="Pp3c21_4900V3.4">
    <property type="protein sequence ID" value="Pp3c21_4900V3.4"/>
    <property type="gene ID" value="Pp3c21_4900"/>
</dbReference>
<keyword evidence="3" id="KW-0963">Cytoplasm</keyword>
<protein>
    <recommendedName>
        <fullName evidence="6">Profilin</fullName>
    </recommendedName>
</protein>
<dbReference type="EnsemblPlants" id="Pp3c21_4900V3.6">
    <property type="protein sequence ID" value="Pp3c21_4900V3.6"/>
    <property type="gene ID" value="Pp3c21_4900"/>
</dbReference>
<dbReference type="Gene3D" id="3.30.450.30">
    <property type="entry name" value="Dynein light chain 2a, cytoplasmic"/>
    <property type="match status" value="1"/>
</dbReference>
<comment type="similarity">
    <text evidence="2 6">Belongs to the profilin family.</text>
</comment>
<accession>A0A7I4C6I7</accession>
<reference evidence="7" key="3">
    <citation type="submission" date="2020-12" db="UniProtKB">
        <authorList>
            <consortium name="EnsemblPlants"/>
        </authorList>
    </citation>
    <scope>IDENTIFICATION</scope>
</reference>
<dbReference type="EnsemblPlants" id="Pp3c21_4900V3.5">
    <property type="protein sequence ID" value="Pp3c21_4900V3.5"/>
    <property type="gene ID" value="Pp3c21_4900"/>
</dbReference>
<evidence type="ECO:0000256" key="4">
    <source>
        <dbReference type="ARBA" id="ARBA00023203"/>
    </source>
</evidence>
<dbReference type="SUPFAM" id="SSF55770">
    <property type="entry name" value="Profilin (actin-binding protein)"/>
    <property type="match status" value="1"/>
</dbReference>
<dbReference type="EnsemblPlants" id="Pp3c21_4900V3.4">
    <property type="protein sequence ID" value="Pp3c21_4900V3.4"/>
    <property type="gene ID" value="Pp3c21_4900"/>
</dbReference>
<dbReference type="InterPro" id="IPR036140">
    <property type="entry name" value="PFN_sf"/>
</dbReference>
<sequence length="116" mass="12437">MCVVVGRWDGERGECGVCDGWGMMWQLSSTEVEKLLDGFEDGSLLAENGLFLGSAKYMVLQGEAGVVIRGKKGAGGCTVKKTNSAFVIGLYDYPVTPGECNMVVERLGDYLCDQGL</sequence>
<dbReference type="Proteomes" id="UP000006727">
    <property type="component" value="Chromosome 21"/>
</dbReference>
<evidence type="ECO:0000256" key="3">
    <source>
        <dbReference type="ARBA" id="ARBA00022490"/>
    </source>
</evidence>
<keyword evidence="4 6" id="KW-0009">Actin-binding</keyword>
<dbReference type="CDD" id="cd00148">
    <property type="entry name" value="PROF"/>
    <property type="match status" value="1"/>
</dbReference>
<keyword evidence="8" id="KW-1185">Reference proteome</keyword>
<proteinExistence type="inferred from homology"/>
<dbReference type="PANTHER" id="PTHR11604">
    <property type="entry name" value="PROFILIN"/>
    <property type="match status" value="1"/>
</dbReference>
<dbReference type="EnsemblPlants" id="Pp3c21_4900V3.9">
    <property type="protein sequence ID" value="Pp3c21_4900V3.9"/>
    <property type="gene ID" value="Pp3c21_4900"/>
</dbReference>
<dbReference type="Gramene" id="Pp3c21_4900V3.6">
    <property type="protein sequence ID" value="Pp3c21_4900V3.6"/>
    <property type="gene ID" value="Pp3c21_4900"/>
</dbReference>
<dbReference type="Gramene" id="Pp3c21_4900V3.5">
    <property type="protein sequence ID" value="Pp3c21_4900V3.5"/>
    <property type="gene ID" value="Pp3c21_4900"/>
</dbReference>
<dbReference type="GO" id="GO:0005856">
    <property type="term" value="C:cytoskeleton"/>
    <property type="evidence" value="ECO:0007669"/>
    <property type="project" value="UniProtKB-SubCell"/>
</dbReference>
<dbReference type="SMART" id="SM00392">
    <property type="entry name" value="PROF"/>
    <property type="match status" value="1"/>
</dbReference>
<evidence type="ECO:0000256" key="1">
    <source>
        <dbReference type="ARBA" id="ARBA00004245"/>
    </source>
</evidence>
<evidence type="ECO:0000313" key="8">
    <source>
        <dbReference type="Proteomes" id="UP000006727"/>
    </source>
</evidence>
<dbReference type="PRINTS" id="PR01640">
    <property type="entry name" value="PROFILINPLNT"/>
</dbReference>
<organism evidence="7 8">
    <name type="scientific">Physcomitrium patens</name>
    <name type="common">Spreading-leaved earth moss</name>
    <name type="synonym">Physcomitrella patens</name>
    <dbReference type="NCBI Taxonomy" id="3218"/>
    <lineage>
        <taxon>Eukaryota</taxon>
        <taxon>Viridiplantae</taxon>
        <taxon>Streptophyta</taxon>
        <taxon>Embryophyta</taxon>
        <taxon>Bryophyta</taxon>
        <taxon>Bryophytina</taxon>
        <taxon>Bryopsida</taxon>
        <taxon>Funariidae</taxon>
        <taxon>Funariales</taxon>
        <taxon>Funariaceae</taxon>
        <taxon>Physcomitrium</taxon>
    </lineage>
</organism>
<evidence type="ECO:0000256" key="6">
    <source>
        <dbReference type="RuleBase" id="RU003909"/>
    </source>
</evidence>
<reference evidence="7 8" key="1">
    <citation type="journal article" date="2008" name="Science">
        <title>The Physcomitrella genome reveals evolutionary insights into the conquest of land by plants.</title>
        <authorList>
            <person name="Rensing S."/>
            <person name="Lang D."/>
            <person name="Zimmer A."/>
            <person name="Terry A."/>
            <person name="Salamov A."/>
            <person name="Shapiro H."/>
            <person name="Nishiyama T."/>
            <person name="Perroud P.-F."/>
            <person name="Lindquist E."/>
            <person name="Kamisugi Y."/>
            <person name="Tanahashi T."/>
            <person name="Sakakibara K."/>
            <person name="Fujita T."/>
            <person name="Oishi K."/>
            <person name="Shin-I T."/>
            <person name="Kuroki Y."/>
            <person name="Toyoda A."/>
            <person name="Suzuki Y."/>
            <person name="Hashimoto A."/>
            <person name="Yamaguchi K."/>
            <person name="Sugano A."/>
            <person name="Kohara Y."/>
            <person name="Fujiyama A."/>
            <person name="Anterola A."/>
            <person name="Aoki S."/>
            <person name="Ashton N."/>
            <person name="Barbazuk W.B."/>
            <person name="Barker E."/>
            <person name="Bennetzen J."/>
            <person name="Bezanilla M."/>
            <person name="Blankenship R."/>
            <person name="Cho S.H."/>
            <person name="Dutcher S."/>
            <person name="Estelle M."/>
            <person name="Fawcett J.A."/>
            <person name="Gundlach H."/>
            <person name="Hanada K."/>
            <person name="Heyl A."/>
            <person name="Hicks K.A."/>
            <person name="Hugh J."/>
            <person name="Lohr M."/>
            <person name="Mayer K."/>
            <person name="Melkozernov A."/>
            <person name="Murata T."/>
            <person name="Nelson D."/>
            <person name="Pils B."/>
            <person name="Prigge M."/>
            <person name="Reiss B."/>
            <person name="Renner T."/>
            <person name="Rombauts S."/>
            <person name="Rushton P."/>
            <person name="Sanderfoot A."/>
            <person name="Schween G."/>
            <person name="Shiu S.-H."/>
            <person name="Stueber K."/>
            <person name="Theodoulou F.L."/>
            <person name="Tu H."/>
            <person name="Van de Peer Y."/>
            <person name="Verrier P.J."/>
            <person name="Waters E."/>
            <person name="Wood A."/>
            <person name="Yang L."/>
            <person name="Cove D."/>
            <person name="Cuming A."/>
            <person name="Hasebe M."/>
            <person name="Lucas S."/>
            <person name="Mishler D.B."/>
            <person name="Reski R."/>
            <person name="Grigoriev I."/>
            <person name="Quatrano R.S."/>
            <person name="Boore J.L."/>
        </authorList>
    </citation>
    <scope>NUCLEOTIDE SEQUENCE [LARGE SCALE GENOMIC DNA]</scope>
    <source>
        <strain evidence="7 8">cv. Gransden 2004</strain>
    </source>
</reference>
<evidence type="ECO:0000256" key="2">
    <source>
        <dbReference type="ARBA" id="ARBA00010058"/>
    </source>
</evidence>
<dbReference type="EMBL" id="ABEU02000021">
    <property type="status" value="NOT_ANNOTATED_CDS"/>
    <property type="molecule type" value="Genomic_DNA"/>
</dbReference>
<dbReference type="Gramene" id="Pp3c21_4900V3.9">
    <property type="protein sequence ID" value="Pp3c21_4900V3.9"/>
    <property type="gene ID" value="Pp3c21_4900"/>
</dbReference>
<dbReference type="InterPro" id="IPR048278">
    <property type="entry name" value="PFN"/>
</dbReference>
<dbReference type="Pfam" id="PF00235">
    <property type="entry name" value="Profilin"/>
    <property type="match status" value="1"/>
</dbReference>